<evidence type="ECO:0000256" key="11">
    <source>
        <dbReference type="ARBA" id="ARBA00023163"/>
    </source>
</evidence>
<protein>
    <recommendedName>
        <fullName evidence="12">DNA primase</fullName>
        <ecNumber evidence="12">2.7.7.101</ecNumber>
    </recommendedName>
</protein>
<comment type="cofactor">
    <cofactor evidence="12">
        <name>Zn(2+)</name>
        <dbReference type="ChEBI" id="CHEBI:29105"/>
    </cofactor>
    <text evidence="12">Binds 1 zinc ion per monomer.</text>
</comment>
<keyword evidence="10 12" id="KW-0238">DNA-binding</keyword>
<dbReference type="Gene3D" id="3.40.1360.10">
    <property type="match status" value="1"/>
</dbReference>
<dbReference type="Gene3D" id="3.90.980.10">
    <property type="entry name" value="DNA primase, catalytic core, N-terminal domain"/>
    <property type="match status" value="1"/>
</dbReference>
<dbReference type="InterPro" id="IPR050219">
    <property type="entry name" value="DnaG_primase"/>
</dbReference>
<dbReference type="InterPro" id="IPR030846">
    <property type="entry name" value="DnaG_bac"/>
</dbReference>
<dbReference type="FunFam" id="3.40.1360.10:FF:000002">
    <property type="entry name" value="DNA primase"/>
    <property type="match status" value="1"/>
</dbReference>
<dbReference type="Gene3D" id="3.90.580.10">
    <property type="entry name" value="Zinc finger, CHC2-type domain"/>
    <property type="match status" value="1"/>
</dbReference>
<keyword evidence="9" id="KW-0460">Magnesium</keyword>
<keyword evidence="1 12" id="KW-0240">DNA-directed RNA polymerase</keyword>
<dbReference type="EMBL" id="SJZB01000018">
    <property type="protein sequence ID" value="TCJ16265.1"/>
    <property type="molecule type" value="Genomic_DNA"/>
</dbReference>
<dbReference type="InterPro" id="IPR034151">
    <property type="entry name" value="TOPRIM_DnaG_bac"/>
</dbReference>
<keyword evidence="3 12" id="KW-0808">Transferase</keyword>
<evidence type="ECO:0000256" key="3">
    <source>
        <dbReference type="ARBA" id="ARBA00022679"/>
    </source>
</evidence>
<comment type="domain">
    <text evidence="12">Contains an N-terminal zinc-binding domain, a central core domain that contains the primase activity, and a C-terminal DnaB-binding domain.</text>
</comment>
<feature type="domain" description="Toprim" evidence="13">
    <location>
        <begin position="249"/>
        <end position="331"/>
    </location>
</feature>
<keyword evidence="11 12" id="KW-0804">Transcription</keyword>
<dbReference type="HAMAP" id="MF_00974">
    <property type="entry name" value="DNA_primase_DnaG"/>
    <property type="match status" value="1"/>
</dbReference>
<dbReference type="PANTHER" id="PTHR30313:SF2">
    <property type="entry name" value="DNA PRIMASE"/>
    <property type="match status" value="1"/>
</dbReference>
<keyword evidence="2 12" id="KW-0639">Primosome</keyword>
<dbReference type="SMART" id="SM00400">
    <property type="entry name" value="ZnF_CHCC"/>
    <property type="match status" value="1"/>
</dbReference>
<keyword evidence="5 12" id="KW-0235">DNA replication</keyword>
<evidence type="ECO:0000256" key="8">
    <source>
        <dbReference type="ARBA" id="ARBA00022833"/>
    </source>
</evidence>
<dbReference type="Pfam" id="PF13662">
    <property type="entry name" value="Toprim_4"/>
    <property type="match status" value="1"/>
</dbReference>
<dbReference type="SUPFAM" id="SSF57783">
    <property type="entry name" value="Zinc beta-ribbon"/>
    <property type="match status" value="1"/>
</dbReference>
<comment type="similarity">
    <text evidence="12">Belongs to the DnaG primase family.</text>
</comment>
<dbReference type="Gene3D" id="1.20.50.20">
    <property type="entry name" value="DnaG, RNA polymerase domain, helical bundle"/>
    <property type="match status" value="1"/>
</dbReference>
<comment type="caution">
    <text evidence="14">The sequence shown here is derived from an EMBL/GenBank/DDBJ whole genome shotgun (WGS) entry which is preliminary data.</text>
</comment>
<dbReference type="FunFam" id="3.90.580.10:FF:000001">
    <property type="entry name" value="DNA primase"/>
    <property type="match status" value="1"/>
</dbReference>
<dbReference type="CDD" id="cd03364">
    <property type="entry name" value="TOPRIM_DnaG_primases"/>
    <property type="match status" value="1"/>
</dbReference>
<dbReference type="InterPro" id="IPR013264">
    <property type="entry name" value="DNAG_N"/>
</dbReference>
<feature type="zinc finger region" description="CHC2-type" evidence="12">
    <location>
        <begin position="37"/>
        <end position="61"/>
    </location>
</feature>
<dbReference type="GO" id="GO:0008270">
    <property type="term" value="F:zinc ion binding"/>
    <property type="evidence" value="ECO:0007669"/>
    <property type="project" value="UniProtKB-UniRule"/>
</dbReference>
<dbReference type="InterPro" id="IPR036977">
    <property type="entry name" value="DNA_primase_Znf_CHC2"/>
</dbReference>
<dbReference type="InterPro" id="IPR002694">
    <property type="entry name" value="Znf_CHC2"/>
</dbReference>
<dbReference type="InterPro" id="IPR006171">
    <property type="entry name" value="TOPRIM_dom"/>
</dbReference>
<dbReference type="FunFam" id="3.90.980.10:FF:000001">
    <property type="entry name" value="DNA primase"/>
    <property type="match status" value="1"/>
</dbReference>
<dbReference type="SUPFAM" id="SSF56731">
    <property type="entry name" value="DNA primase core"/>
    <property type="match status" value="1"/>
</dbReference>
<dbReference type="Pfam" id="PF10410">
    <property type="entry name" value="DnaB_bind"/>
    <property type="match status" value="1"/>
</dbReference>
<dbReference type="Gene3D" id="1.10.860.10">
    <property type="entry name" value="DNAb Helicase, Chain A"/>
    <property type="match status" value="1"/>
</dbReference>
<dbReference type="Proteomes" id="UP000295443">
    <property type="component" value="Unassembled WGS sequence"/>
</dbReference>
<comment type="subunit">
    <text evidence="12">Monomer. Interacts with DnaB.</text>
</comment>
<evidence type="ECO:0000256" key="12">
    <source>
        <dbReference type="HAMAP-Rule" id="MF_00974"/>
    </source>
</evidence>
<dbReference type="InterPro" id="IPR019475">
    <property type="entry name" value="DNA_primase_DnaB-bd"/>
</dbReference>
<accession>A0A4R1BGB9</accession>
<comment type="catalytic activity">
    <reaction evidence="12">
        <text>ssDNA + n NTP = ssDNA/pppN(pN)n-1 hybrid + (n-1) diphosphate.</text>
        <dbReference type="EC" id="2.7.7.101"/>
    </reaction>
</comment>
<evidence type="ECO:0000256" key="4">
    <source>
        <dbReference type="ARBA" id="ARBA00022695"/>
    </source>
</evidence>
<dbReference type="InterPro" id="IPR037068">
    <property type="entry name" value="DNA_primase_core_N_sf"/>
</dbReference>
<dbReference type="GO" id="GO:0006269">
    <property type="term" value="P:DNA replication, synthesis of primer"/>
    <property type="evidence" value="ECO:0007669"/>
    <property type="project" value="UniProtKB-UniRule"/>
</dbReference>
<keyword evidence="4 12" id="KW-0548">Nucleotidyltransferase</keyword>
<evidence type="ECO:0000259" key="13">
    <source>
        <dbReference type="PROSITE" id="PS50880"/>
    </source>
</evidence>
<dbReference type="Pfam" id="PF08275">
    <property type="entry name" value="DNAG_N"/>
    <property type="match status" value="1"/>
</dbReference>
<dbReference type="NCBIfam" id="TIGR01391">
    <property type="entry name" value="dnaG"/>
    <property type="match status" value="1"/>
</dbReference>
<gene>
    <name evidence="12" type="primary">dnaG</name>
    <name evidence="14" type="ORF">EZJ19_04985</name>
</gene>
<dbReference type="RefSeq" id="WP_131445193.1">
    <property type="nucleotide sequence ID" value="NZ_SJZB01000018.1"/>
</dbReference>
<evidence type="ECO:0000256" key="2">
    <source>
        <dbReference type="ARBA" id="ARBA00022515"/>
    </source>
</evidence>
<proteinExistence type="inferred from homology"/>
<dbReference type="GO" id="GO:0000428">
    <property type="term" value="C:DNA-directed RNA polymerase complex"/>
    <property type="evidence" value="ECO:0007669"/>
    <property type="project" value="UniProtKB-KW"/>
</dbReference>
<name>A0A4R1BGB9_9PROT</name>
<evidence type="ECO:0000256" key="7">
    <source>
        <dbReference type="ARBA" id="ARBA00022771"/>
    </source>
</evidence>
<dbReference type="GO" id="GO:0003677">
    <property type="term" value="F:DNA binding"/>
    <property type="evidence" value="ECO:0007669"/>
    <property type="project" value="UniProtKB-KW"/>
</dbReference>
<comment type="function">
    <text evidence="12">RNA polymerase that catalyzes the synthesis of short RNA molecules used as primers for DNA polymerase during DNA replication.</text>
</comment>
<evidence type="ECO:0000313" key="14">
    <source>
        <dbReference type="EMBL" id="TCJ16265.1"/>
    </source>
</evidence>
<dbReference type="SMART" id="SM00493">
    <property type="entry name" value="TOPRIM"/>
    <property type="match status" value="1"/>
</dbReference>
<keyword evidence="7 12" id="KW-0863">Zinc-finger</keyword>
<reference evidence="14 15" key="1">
    <citation type="submission" date="2019-03" db="EMBL/GenBank/DDBJ databases">
        <title>Genome sequence of Thiobacillaceae bacterium LSR1, a sulfur-oxidizing bacterium isolated from freshwater sediment.</title>
        <authorList>
            <person name="Li S."/>
        </authorList>
    </citation>
    <scope>NUCLEOTIDE SEQUENCE [LARGE SCALE GENOMIC DNA]</scope>
    <source>
        <strain evidence="14 15">LSR1</strain>
    </source>
</reference>
<dbReference type="InterPro" id="IPR016136">
    <property type="entry name" value="DNA_helicase_N/primase_C"/>
</dbReference>
<evidence type="ECO:0000256" key="9">
    <source>
        <dbReference type="ARBA" id="ARBA00022842"/>
    </source>
</evidence>
<evidence type="ECO:0000256" key="5">
    <source>
        <dbReference type="ARBA" id="ARBA00022705"/>
    </source>
</evidence>
<dbReference type="Pfam" id="PF01807">
    <property type="entry name" value="Zn_ribbon_DnaG"/>
    <property type="match status" value="1"/>
</dbReference>
<dbReference type="PANTHER" id="PTHR30313">
    <property type="entry name" value="DNA PRIMASE"/>
    <property type="match status" value="1"/>
</dbReference>
<keyword evidence="6 12" id="KW-0479">Metal-binding</keyword>
<dbReference type="GO" id="GO:1990077">
    <property type="term" value="C:primosome complex"/>
    <property type="evidence" value="ECO:0007669"/>
    <property type="project" value="UniProtKB-KW"/>
</dbReference>
<dbReference type="OrthoDB" id="9803773at2"/>
<evidence type="ECO:0000313" key="15">
    <source>
        <dbReference type="Proteomes" id="UP000295443"/>
    </source>
</evidence>
<keyword evidence="15" id="KW-1185">Reference proteome</keyword>
<sequence>MIPQDFIHQLLDRVDIVEVVDRYVPLKKKGANYMACCPFHGEKTPSFTVSPTKQFYHCFGCGAHGTAISFLMEHAGMGFVEAVKELAEHYGLTVPDDGQRGKPEDGRRDHLLEVMEKAAQHYKGLLKSSTKAIDYLKGRGLEGRTAATFGLGYAPDEWQGLAAAVADYHDPGLEEAGLVIVNEGKRYDRFRDRVMFPIRNERGRVIAFGGRVIGQGEPKYLNSPETPLFHKGRELYGLYENRRGIQQAGRAVVVEGYMDVVMLAQHGVDNALATLGTAITPEHVTKLFKLVDDIVFAFDGDAAGRKAAWRALENSLPQLPDGKRATFLFLPQGEDPDSYVRQAGHDAFEQLCDQAKPLSDFLFEELSTKAEPTSPEGKVRLVKLVEPYLSQMAKAPLLARSLRQRLTALSGLSVREERRLAPARPPAGPRAALPTPARVVLQAILHKPERLRNLPELAHAEEAEVAQLEAILAAMREHPELAEVRDLIEYYRGRPGEDLIHAAAAGLLAWGRITTPRPTCAVPGRH</sequence>
<dbReference type="GO" id="GO:0005737">
    <property type="term" value="C:cytoplasm"/>
    <property type="evidence" value="ECO:0007669"/>
    <property type="project" value="TreeGrafter"/>
</dbReference>
<dbReference type="InterPro" id="IPR006295">
    <property type="entry name" value="DNA_primase_DnaG"/>
</dbReference>
<dbReference type="AlphaFoldDB" id="A0A4R1BGB9"/>
<dbReference type="GO" id="GO:0003899">
    <property type="term" value="F:DNA-directed RNA polymerase activity"/>
    <property type="evidence" value="ECO:0007669"/>
    <property type="project" value="UniProtKB-UniRule"/>
</dbReference>
<organism evidence="14 15">
    <name type="scientific">Parasulfuritortus cantonensis</name>
    <dbReference type="NCBI Taxonomy" id="2528202"/>
    <lineage>
        <taxon>Bacteria</taxon>
        <taxon>Pseudomonadati</taxon>
        <taxon>Pseudomonadota</taxon>
        <taxon>Betaproteobacteria</taxon>
        <taxon>Nitrosomonadales</taxon>
        <taxon>Thiobacillaceae</taxon>
        <taxon>Parasulfuritortus</taxon>
    </lineage>
</organism>
<dbReference type="PROSITE" id="PS50880">
    <property type="entry name" value="TOPRIM"/>
    <property type="match status" value="1"/>
</dbReference>
<evidence type="ECO:0000256" key="10">
    <source>
        <dbReference type="ARBA" id="ARBA00023125"/>
    </source>
</evidence>
<keyword evidence="8 12" id="KW-0862">Zinc</keyword>
<dbReference type="EC" id="2.7.7.101" evidence="12"/>
<evidence type="ECO:0000256" key="6">
    <source>
        <dbReference type="ARBA" id="ARBA00022723"/>
    </source>
</evidence>
<evidence type="ECO:0000256" key="1">
    <source>
        <dbReference type="ARBA" id="ARBA00022478"/>
    </source>
</evidence>